<accession>A0ABQ0BK29</accession>
<name>A0ABQ0BK29_9FIRM</name>
<dbReference type="Pfam" id="PF09861">
    <property type="entry name" value="Lar_N"/>
    <property type="match status" value="1"/>
</dbReference>
<dbReference type="RefSeq" id="WP_390410455.1">
    <property type="nucleotide sequence ID" value="NZ_BAABYW010000002.1"/>
</dbReference>
<dbReference type="Proteomes" id="UP001600943">
    <property type="component" value="Unassembled WGS sequence"/>
</dbReference>
<reference evidence="2 3" key="1">
    <citation type="submission" date="2024-04" db="EMBL/GenBank/DDBJ databases">
        <title>Defined microbial consortia suppress multidrug-resistant proinflammatory Enterobacteriaceae via ecological control.</title>
        <authorList>
            <person name="Furuichi M."/>
            <person name="Kawaguchi T."/>
            <person name="Pust M."/>
            <person name="Yasuma K."/>
            <person name="Plichta D."/>
            <person name="Hasegawa N."/>
            <person name="Ohya T."/>
            <person name="Bhattarai S."/>
            <person name="Sasajima S."/>
            <person name="Aoto Y."/>
            <person name="Tuganbaev T."/>
            <person name="Yaginuma M."/>
            <person name="Ueda M."/>
            <person name="Okahashi N."/>
            <person name="Amafuji K."/>
            <person name="Kiridooshi Y."/>
            <person name="Sugita K."/>
            <person name="Strazar M."/>
            <person name="Skelly A."/>
            <person name="Suda W."/>
            <person name="Hattori M."/>
            <person name="Nakamoto N."/>
            <person name="Caballero S."/>
            <person name="Norman J."/>
            <person name="Olle B."/>
            <person name="Tanoue T."/>
            <person name="Arita M."/>
            <person name="Bucci V."/>
            <person name="Atarashi K."/>
            <person name="Xavier R."/>
            <person name="Honda K."/>
        </authorList>
    </citation>
    <scope>NUCLEOTIDE SEQUENCE [LARGE SCALE GENOMIC DNA]</scope>
    <source>
        <strain evidence="3">k04-0078-D8-1</strain>
    </source>
</reference>
<protein>
    <submittedName>
        <fullName evidence="2">Lactate racemase domain-containing protein</fullName>
    </submittedName>
</protein>
<dbReference type="InterPro" id="IPR048068">
    <property type="entry name" value="LarA-like"/>
</dbReference>
<evidence type="ECO:0000313" key="3">
    <source>
        <dbReference type="Proteomes" id="UP001600943"/>
    </source>
</evidence>
<sequence>MNEIYLTNETSGISPAEVEKCMDELLAQYPGLKKVLIIPPDFTRCYSYAGELTQVLYKKLSPTATVHVMPALGTHMAMDREEKEKMFGNVVPEEAFLVHHWQTDTVSIGKVPQEVIEEISGGLYSTDIEVEVNEKLINGGYDLILSIGQVVPHEVVGMANYSKNIFVGVGGRQMINKSHMLSAICGMEKALGVADSPARKVFDYAQQHFLDGKLPLVYIQTVTTLKDEEICLNGLYTGPSRKPFELAVELSGKLNICHVERRAKKLVTYLDPYELKTTWVGNKGIYRTRMAVADGGDLIILAPGVKAFGENEEMDNMTRTYGYKGRDYVLKLFNEGAFENRIMAAAHLIQGSSDGRFNITYCTKPENLSKEEIESVGYQWMDYEDAASLYDPDTLRDGWNTLENGEEIYFVKTPALGLWKVDQY</sequence>
<proteinExistence type="predicted"/>
<feature type="domain" description="LarA-like N-terminal" evidence="1">
    <location>
        <begin position="33"/>
        <end position="183"/>
    </location>
</feature>
<dbReference type="PANTHER" id="PTHR33171:SF17">
    <property type="entry name" value="LARA-LIKE N-TERMINAL DOMAIN-CONTAINING PROTEIN"/>
    <property type="match status" value="1"/>
</dbReference>
<dbReference type="InterPro" id="IPR043166">
    <property type="entry name" value="LarA-like_C"/>
</dbReference>
<dbReference type="PANTHER" id="PTHR33171">
    <property type="entry name" value="LAR_N DOMAIN-CONTAINING PROTEIN"/>
    <property type="match status" value="1"/>
</dbReference>
<keyword evidence="3" id="KW-1185">Reference proteome</keyword>
<dbReference type="EMBL" id="BAABYW010000002">
    <property type="protein sequence ID" value="GAA6411813.1"/>
    <property type="molecule type" value="Genomic_DNA"/>
</dbReference>
<dbReference type="Gene3D" id="3.40.50.11440">
    <property type="match status" value="1"/>
</dbReference>
<comment type="caution">
    <text evidence="2">The sequence shown here is derived from an EMBL/GenBank/DDBJ whole genome shotgun (WGS) entry which is preliminary data.</text>
</comment>
<dbReference type="InterPro" id="IPR018657">
    <property type="entry name" value="LarA-like_N"/>
</dbReference>
<evidence type="ECO:0000259" key="1">
    <source>
        <dbReference type="Pfam" id="PF09861"/>
    </source>
</evidence>
<dbReference type="Gene3D" id="3.90.226.30">
    <property type="match status" value="1"/>
</dbReference>
<organism evidence="2 3">
    <name type="scientific">Blautia hominis</name>
    <dbReference type="NCBI Taxonomy" id="2025493"/>
    <lineage>
        <taxon>Bacteria</taxon>
        <taxon>Bacillati</taxon>
        <taxon>Bacillota</taxon>
        <taxon>Clostridia</taxon>
        <taxon>Lachnospirales</taxon>
        <taxon>Lachnospiraceae</taxon>
        <taxon>Blautia</taxon>
    </lineage>
</organism>
<gene>
    <name evidence="2" type="ORF">K040078D81_59300</name>
</gene>
<evidence type="ECO:0000313" key="2">
    <source>
        <dbReference type="EMBL" id="GAA6411813.1"/>
    </source>
</evidence>